<comment type="function">
    <text evidence="6">Specifically methylates the N4 position of cytidine in position 1402 (C1402) of 16S rRNA.</text>
</comment>
<dbReference type="PANTHER" id="PTHR11265">
    <property type="entry name" value="S-ADENOSYL-METHYLTRANSFERASE MRAW"/>
    <property type="match status" value="1"/>
</dbReference>
<gene>
    <name evidence="6" type="primary">rsmH</name>
    <name evidence="7" type="ORF">COU41_00115</name>
</gene>
<proteinExistence type="inferred from homology"/>
<dbReference type="CDD" id="cd02440">
    <property type="entry name" value="AdoMet_MTases"/>
    <property type="match status" value="1"/>
</dbReference>
<feature type="binding site" evidence="6">
    <location>
        <begin position="28"/>
        <end position="30"/>
    </location>
    <ligand>
        <name>S-adenosyl-L-methionine</name>
        <dbReference type="ChEBI" id="CHEBI:59789"/>
    </ligand>
</feature>
<dbReference type="EC" id="2.1.1.199" evidence="6"/>
<feature type="binding site" evidence="6">
    <location>
        <position position="104"/>
    </location>
    <ligand>
        <name>S-adenosyl-L-methionine</name>
        <dbReference type="ChEBI" id="CHEBI:59789"/>
    </ligand>
</feature>
<dbReference type="PANTHER" id="PTHR11265:SF0">
    <property type="entry name" value="12S RRNA N4-METHYLCYTIDINE METHYLTRANSFERASE"/>
    <property type="match status" value="1"/>
</dbReference>
<feature type="binding site" evidence="6">
    <location>
        <position position="48"/>
    </location>
    <ligand>
        <name>S-adenosyl-L-methionine</name>
        <dbReference type="ChEBI" id="CHEBI:59789"/>
    </ligand>
</feature>
<evidence type="ECO:0000313" key="8">
    <source>
        <dbReference type="Proteomes" id="UP000237006"/>
    </source>
</evidence>
<keyword evidence="6" id="KW-0963">Cytoplasm</keyword>
<evidence type="ECO:0000256" key="4">
    <source>
        <dbReference type="ARBA" id="ARBA00022679"/>
    </source>
</evidence>
<dbReference type="InterPro" id="IPR029063">
    <property type="entry name" value="SAM-dependent_MTases_sf"/>
</dbReference>
<dbReference type="InterPro" id="IPR002903">
    <property type="entry name" value="RsmH"/>
</dbReference>
<dbReference type="EMBL" id="PFCI01000003">
    <property type="protein sequence ID" value="PIR72552.1"/>
    <property type="molecule type" value="Genomic_DNA"/>
</dbReference>
<evidence type="ECO:0000256" key="6">
    <source>
        <dbReference type="HAMAP-Rule" id="MF_01007"/>
    </source>
</evidence>
<accession>A0A2H0TKN2</accession>
<comment type="caution">
    <text evidence="7">The sequence shown here is derived from an EMBL/GenBank/DDBJ whole genome shotgun (WGS) entry which is preliminary data.</text>
</comment>
<dbReference type="GO" id="GO:0071424">
    <property type="term" value="F:rRNA (cytosine-N4-)-methyltransferase activity"/>
    <property type="evidence" value="ECO:0007669"/>
    <property type="project" value="UniProtKB-UniRule"/>
</dbReference>
<sequence>MPVLQKEVLEYFDQKPNENFIDCTIGEGGHTLAILEKNGPKGKVLGIEWDPELYKKLSRSDLDRLKARLILVNDNFANLEEIAKSQKFRSVSGILFDLGMSSWHLEESGRGFSFQKKEPLDMRYNPQNPLTAEKIVNYWSALEIEKILEIHGEERFSKQIAKYIISFREVKPIKTTSQLVEIIKKATPDWYHRRKIHPATKTFQALRIAVNDELNNLEKALPKALNILKPGGRIVAISFQSLEDRIIKNFLKEKAKENILKILTKKPIKPSLEEIKINPRSRSAKLRAAEKL</sequence>
<dbReference type="Gene3D" id="1.10.150.170">
    <property type="entry name" value="Putative methyltransferase TM0872, insert domain"/>
    <property type="match status" value="1"/>
</dbReference>
<keyword evidence="2 6" id="KW-0698">rRNA processing</keyword>
<dbReference type="Proteomes" id="UP000237006">
    <property type="component" value="Unassembled WGS sequence"/>
</dbReference>
<dbReference type="AlphaFoldDB" id="A0A2H0TKN2"/>
<dbReference type="SUPFAM" id="SSF81799">
    <property type="entry name" value="Putative methyltransferase TM0872, insert domain"/>
    <property type="match status" value="1"/>
</dbReference>
<name>A0A2H0TKN2_9BACT</name>
<evidence type="ECO:0000256" key="2">
    <source>
        <dbReference type="ARBA" id="ARBA00022552"/>
    </source>
</evidence>
<dbReference type="HAMAP" id="MF_01007">
    <property type="entry name" value="16SrRNA_methyltr_H"/>
    <property type="match status" value="1"/>
</dbReference>
<dbReference type="Gene3D" id="3.40.50.150">
    <property type="entry name" value="Vaccinia Virus protein VP39"/>
    <property type="match status" value="1"/>
</dbReference>
<dbReference type="InterPro" id="IPR023397">
    <property type="entry name" value="SAM-dep_MeTrfase_MraW_recog"/>
</dbReference>
<protein>
    <recommendedName>
        <fullName evidence="6">Ribosomal RNA small subunit methyltransferase H</fullName>
        <ecNumber evidence="6">2.1.1.199</ecNumber>
    </recommendedName>
    <alternativeName>
        <fullName evidence="6">16S rRNA m(4)C1402 methyltransferase</fullName>
    </alternativeName>
    <alternativeName>
        <fullName evidence="6">rRNA (cytosine-N(4)-)-methyltransferase RsmH</fullName>
    </alternativeName>
</protein>
<reference evidence="8" key="1">
    <citation type="submission" date="2017-09" db="EMBL/GenBank/DDBJ databases">
        <title>Depth-based differentiation of microbial function through sediment-hosted aquifers and enrichment of novel symbionts in the deep terrestrial subsurface.</title>
        <authorList>
            <person name="Probst A.J."/>
            <person name="Ladd B."/>
            <person name="Jarett J.K."/>
            <person name="Geller-Mcgrath D.E."/>
            <person name="Sieber C.M.K."/>
            <person name="Emerson J.B."/>
            <person name="Anantharaman K."/>
            <person name="Thomas B.C."/>
            <person name="Malmstrom R."/>
            <person name="Stieglmeier M."/>
            <person name="Klingl A."/>
            <person name="Woyke T."/>
            <person name="Ryan C.M."/>
            <person name="Banfield J.F."/>
        </authorList>
    </citation>
    <scope>NUCLEOTIDE SEQUENCE [LARGE SCALE GENOMIC DNA]</scope>
</reference>
<evidence type="ECO:0000256" key="3">
    <source>
        <dbReference type="ARBA" id="ARBA00022603"/>
    </source>
</evidence>
<dbReference type="SUPFAM" id="SSF53335">
    <property type="entry name" value="S-adenosyl-L-methionine-dependent methyltransferases"/>
    <property type="match status" value="1"/>
</dbReference>
<dbReference type="Pfam" id="PF01795">
    <property type="entry name" value="Methyltransf_5"/>
    <property type="match status" value="1"/>
</dbReference>
<feature type="binding site" evidence="6">
    <location>
        <position position="76"/>
    </location>
    <ligand>
        <name>S-adenosyl-L-methionine</name>
        <dbReference type="ChEBI" id="CHEBI:59789"/>
    </ligand>
</feature>
<dbReference type="GO" id="GO:0005737">
    <property type="term" value="C:cytoplasm"/>
    <property type="evidence" value="ECO:0007669"/>
    <property type="project" value="UniProtKB-SubCell"/>
</dbReference>
<organism evidence="7 8">
    <name type="scientific">Candidatus Nealsonbacteria bacterium CG10_big_fil_rev_8_21_14_0_10_36_228</name>
    <dbReference type="NCBI Taxonomy" id="1974708"/>
    <lineage>
        <taxon>Bacteria</taxon>
        <taxon>Candidatus Nealsoniibacteriota</taxon>
    </lineage>
</organism>
<keyword evidence="4 6" id="KW-0808">Transferase</keyword>
<dbReference type="PIRSF" id="PIRSF004486">
    <property type="entry name" value="MraW"/>
    <property type="match status" value="1"/>
</dbReference>
<keyword evidence="3 6" id="KW-0489">Methyltransferase</keyword>
<dbReference type="GO" id="GO:0070475">
    <property type="term" value="P:rRNA base methylation"/>
    <property type="evidence" value="ECO:0007669"/>
    <property type="project" value="UniProtKB-UniRule"/>
</dbReference>
<feature type="binding site" evidence="6">
    <location>
        <position position="97"/>
    </location>
    <ligand>
        <name>S-adenosyl-L-methionine</name>
        <dbReference type="ChEBI" id="CHEBI:59789"/>
    </ligand>
</feature>
<comment type="similarity">
    <text evidence="1 6">Belongs to the methyltransferase superfamily. RsmH family.</text>
</comment>
<dbReference type="NCBIfam" id="TIGR00006">
    <property type="entry name" value="16S rRNA (cytosine(1402)-N(4))-methyltransferase RsmH"/>
    <property type="match status" value="1"/>
</dbReference>
<comment type="subcellular location">
    <subcellularLocation>
        <location evidence="6">Cytoplasm</location>
    </subcellularLocation>
</comment>
<keyword evidence="5 6" id="KW-0949">S-adenosyl-L-methionine</keyword>
<evidence type="ECO:0000313" key="7">
    <source>
        <dbReference type="EMBL" id="PIR72552.1"/>
    </source>
</evidence>
<comment type="catalytic activity">
    <reaction evidence="6">
        <text>cytidine(1402) in 16S rRNA + S-adenosyl-L-methionine = N(4)-methylcytidine(1402) in 16S rRNA + S-adenosyl-L-homocysteine + H(+)</text>
        <dbReference type="Rhea" id="RHEA:42928"/>
        <dbReference type="Rhea" id="RHEA-COMP:10286"/>
        <dbReference type="Rhea" id="RHEA-COMP:10287"/>
        <dbReference type="ChEBI" id="CHEBI:15378"/>
        <dbReference type="ChEBI" id="CHEBI:57856"/>
        <dbReference type="ChEBI" id="CHEBI:59789"/>
        <dbReference type="ChEBI" id="CHEBI:74506"/>
        <dbReference type="ChEBI" id="CHEBI:82748"/>
        <dbReference type="EC" id="2.1.1.199"/>
    </reaction>
</comment>
<evidence type="ECO:0000256" key="1">
    <source>
        <dbReference type="ARBA" id="ARBA00010396"/>
    </source>
</evidence>
<evidence type="ECO:0000256" key="5">
    <source>
        <dbReference type="ARBA" id="ARBA00022691"/>
    </source>
</evidence>